<evidence type="ECO:0000259" key="4">
    <source>
        <dbReference type="Pfam" id="PF17167"/>
    </source>
</evidence>
<keyword evidence="2 5" id="KW-0808">Transferase</keyword>
<dbReference type="Gene3D" id="2.60.420.10">
    <property type="entry name" value="Maltose phosphorylase, domain 3"/>
    <property type="match status" value="1"/>
</dbReference>
<dbReference type="EMBL" id="CP035807">
    <property type="protein sequence ID" value="QEN05081.1"/>
    <property type="molecule type" value="Genomic_DNA"/>
</dbReference>
<organism evidence="5 6">
    <name type="scientific">Thiospirochaeta perfilievii</name>
    <dbReference type="NCBI Taxonomy" id="252967"/>
    <lineage>
        <taxon>Bacteria</taxon>
        <taxon>Pseudomonadati</taxon>
        <taxon>Spirochaetota</taxon>
        <taxon>Spirochaetia</taxon>
        <taxon>Spirochaetales</taxon>
        <taxon>Spirochaetaceae</taxon>
        <taxon>Thiospirochaeta</taxon>
    </lineage>
</organism>
<dbReference type="SUPFAM" id="SSF74650">
    <property type="entry name" value="Galactose mutarotase-like"/>
    <property type="match status" value="1"/>
</dbReference>
<feature type="domain" description="Glycosyl hydrolase 94 supersandwich" evidence="3">
    <location>
        <begin position="17"/>
        <end position="299"/>
    </location>
</feature>
<evidence type="ECO:0000256" key="2">
    <source>
        <dbReference type="ARBA" id="ARBA00022679"/>
    </source>
</evidence>
<proteinExistence type="predicted"/>
<dbReference type="InterPro" id="IPR008928">
    <property type="entry name" value="6-hairpin_glycosidase_sf"/>
</dbReference>
<evidence type="ECO:0000313" key="5">
    <source>
        <dbReference type="EMBL" id="QEN05081.1"/>
    </source>
</evidence>
<accession>A0A5C1QC12</accession>
<dbReference type="RefSeq" id="WP_149568322.1">
    <property type="nucleotide sequence ID" value="NZ_CP035807.1"/>
</dbReference>
<name>A0A5C1QC12_9SPIO</name>
<feature type="domain" description="Glycosyl hydrolase 94 catalytic" evidence="4">
    <location>
        <begin position="314"/>
        <end position="757"/>
    </location>
</feature>
<dbReference type="AlphaFoldDB" id="A0A5C1QC12"/>
<dbReference type="SUPFAM" id="SSF48208">
    <property type="entry name" value="Six-hairpin glycosidases"/>
    <property type="match status" value="1"/>
</dbReference>
<dbReference type="InterPro" id="IPR033432">
    <property type="entry name" value="GH94_catalytic"/>
</dbReference>
<dbReference type="OrthoDB" id="9769991at2"/>
<dbReference type="GO" id="GO:0016757">
    <property type="term" value="F:glycosyltransferase activity"/>
    <property type="evidence" value="ECO:0007669"/>
    <property type="project" value="UniProtKB-KW"/>
</dbReference>
<dbReference type="InterPro" id="IPR037018">
    <property type="entry name" value="GH65_N"/>
</dbReference>
<protein>
    <submittedName>
        <fullName evidence="5">Glycosyl transferase</fullName>
    </submittedName>
</protein>
<evidence type="ECO:0000256" key="1">
    <source>
        <dbReference type="ARBA" id="ARBA00022676"/>
    </source>
</evidence>
<dbReference type="GO" id="GO:0005975">
    <property type="term" value="P:carbohydrate metabolic process"/>
    <property type="evidence" value="ECO:0007669"/>
    <property type="project" value="InterPro"/>
</dbReference>
<dbReference type="Gene3D" id="1.20.890.20">
    <property type="entry name" value="mpn423 like domain"/>
    <property type="match status" value="1"/>
</dbReference>
<dbReference type="InterPro" id="IPR011013">
    <property type="entry name" value="Gal_mutarotase_sf_dom"/>
</dbReference>
<dbReference type="InterPro" id="IPR010383">
    <property type="entry name" value="Glyco_hydrolase_94_b-supersand"/>
</dbReference>
<dbReference type="PANTHER" id="PTHR37469:SF2">
    <property type="entry name" value="CELLOBIONIC ACID PHOSPHORYLASE"/>
    <property type="match status" value="1"/>
</dbReference>
<dbReference type="InterPro" id="IPR052047">
    <property type="entry name" value="GH94_Enzymes"/>
</dbReference>
<keyword evidence="6" id="KW-1185">Reference proteome</keyword>
<dbReference type="PANTHER" id="PTHR37469">
    <property type="entry name" value="CELLOBIONIC ACID PHOSPHORYLASE-RELATED"/>
    <property type="match status" value="1"/>
</dbReference>
<gene>
    <name evidence="5" type="ORF">EW093_10285</name>
</gene>
<reference evidence="5 6" key="2">
    <citation type="submission" date="2019-09" db="EMBL/GenBank/DDBJ databases">
        <title>Complete Genome Sequence and Methylome Analysis of free living Spirochaetas.</title>
        <authorList>
            <person name="Leshcheva N."/>
            <person name="Mikheeva N."/>
        </authorList>
    </citation>
    <scope>NUCLEOTIDE SEQUENCE [LARGE SCALE GENOMIC DNA]</scope>
    <source>
        <strain evidence="5 6">P</strain>
    </source>
</reference>
<dbReference type="Pfam" id="PF17167">
    <property type="entry name" value="Glyco_hydro_94"/>
    <property type="match status" value="1"/>
</dbReference>
<dbReference type="Gene3D" id="2.70.98.40">
    <property type="entry name" value="Glycoside hydrolase, family 65, N-terminal domain"/>
    <property type="match status" value="1"/>
</dbReference>
<keyword evidence="1" id="KW-0328">Glycosyltransferase</keyword>
<dbReference type="Proteomes" id="UP000323824">
    <property type="component" value="Chromosome"/>
</dbReference>
<dbReference type="Pfam" id="PF06165">
    <property type="entry name" value="GH94_b-supersand"/>
    <property type="match status" value="1"/>
</dbReference>
<evidence type="ECO:0000313" key="6">
    <source>
        <dbReference type="Proteomes" id="UP000323824"/>
    </source>
</evidence>
<dbReference type="GO" id="GO:0030246">
    <property type="term" value="F:carbohydrate binding"/>
    <property type="evidence" value="ECO:0007669"/>
    <property type="project" value="InterPro"/>
</dbReference>
<evidence type="ECO:0000259" key="3">
    <source>
        <dbReference type="Pfam" id="PF06165"/>
    </source>
</evidence>
<sequence>MSIQEKSDYGFFDDKNREYVITRPDTPLPWLNYLGQDDYFGLCTNTAGGYTFWKDAKLRRLTRYRYNNVPYDLGGRYLYINDNGSVWNPGWKPVKASDVSYECRHGMGYSRITGEKDGLEVETTYFVPVKENLEIWKVKVTNNSNVRKSPSIFSYQEFAFFDAANDMNNLQRTLSIGEVEVEGNAVYHKTEYRERRDHYTLFASTRDIAGFDTSRDAFVGVHEGLHEAKVPFSGKCTNSKVFGWNPIASLQHDFDLSPGESVEYSYILAYVEQGDEPKFDSPMVMNKSKGKAIIEKWSKPGAVDEAIKTLANTWDDLLNKFQVDTPNEHASRMVNVWNQYQCMATFNMSRSASMFEVGIGRGMGFRDSNQDLLGFIHLVPSKGRRRILDIAATQLSDGTCFHQYQPLTKEGNAEIGGDFYDDHLWLVLSTAAYIKETGDLTILDEPVGYADKEYKIGELGEDGEPRKINAETLLHHLETSISYTMKKRGPNGLPLIGHADWNDCLNLNCFSTEPNESFQLAGDVDGSKAESVQIAGLFLYAAKEFADLYSFMKRDEDAKRIMADYNEMLETVETKAWDGQWYTRAFDAAGNPVGSKDNEEGKIYIESQGWCVLGGAGATGKYAGRAKEALESVHQHLYTKNGIVLQQPAYSTYNLNLGEVTSYPPGVKENAGIFCHNNTWIHLAWCLMGDGDRALEYYLSICPSAKQNQIETYRSEPYVYAQMLAGKDASCFGEAKNSWLTGTAAWTFVSVSQGILGVKPQYDGLKIEPCIPGSWDGFSVQREFRDATYQIKVENPNGVCTGVKKLVVDGNEIPGDVIPAFADKKEHSVVVTLG</sequence>
<dbReference type="SMART" id="SM01068">
    <property type="entry name" value="CBM_X"/>
    <property type="match status" value="1"/>
</dbReference>
<dbReference type="InterPro" id="IPR012341">
    <property type="entry name" value="6hp_glycosidase-like_sf"/>
</dbReference>
<reference evidence="5 6" key="1">
    <citation type="submission" date="2019-02" db="EMBL/GenBank/DDBJ databases">
        <authorList>
            <person name="Fomenkov A."/>
            <person name="Dubinina G."/>
            <person name="Grabovich M."/>
            <person name="Vincze T."/>
            <person name="Roberts R.J."/>
        </authorList>
    </citation>
    <scope>NUCLEOTIDE SEQUENCE [LARGE SCALE GENOMIC DNA]</scope>
    <source>
        <strain evidence="5 6">P</strain>
    </source>
</reference>
<dbReference type="Gene3D" id="1.50.10.10">
    <property type="match status" value="1"/>
</dbReference>
<dbReference type="KEGG" id="sper:EW093_10285"/>